<dbReference type="SMART" id="SM00422">
    <property type="entry name" value="HTH_MERR"/>
    <property type="match status" value="1"/>
</dbReference>
<proteinExistence type="predicted"/>
<reference evidence="7 8" key="1">
    <citation type="submission" date="2019-01" db="EMBL/GenBank/DDBJ databases">
        <title>Novel species of Nocardioides.</title>
        <authorList>
            <person name="Liu Q."/>
            <person name="Xin Y.-H."/>
        </authorList>
    </citation>
    <scope>NUCLEOTIDE SEQUENCE [LARGE SCALE GENOMIC DNA]</scope>
    <source>
        <strain evidence="7 8">HLT3-15</strain>
    </source>
</reference>
<keyword evidence="4" id="KW-0804">Transcription</keyword>
<dbReference type="AlphaFoldDB" id="A0A4Q2RU82"/>
<evidence type="ECO:0000259" key="6">
    <source>
        <dbReference type="PROSITE" id="PS51332"/>
    </source>
</evidence>
<dbReference type="EMBL" id="SDWS01000002">
    <property type="protein sequence ID" value="RYB92670.1"/>
    <property type="molecule type" value="Genomic_DNA"/>
</dbReference>
<dbReference type="GO" id="GO:0031419">
    <property type="term" value="F:cobalamin binding"/>
    <property type="evidence" value="ECO:0007669"/>
    <property type="project" value="InterPro"/>
</dbReference>
<dbReference type="InterPro" id="IPR036594">
    <property type="entry name" value="Meth_synthase_dom"/>
</dbReference>
<sequence>MLTRPSCRERRSGHASSHVVRPQGWSCVAEGLSCRPSRTYRERMYTVGRVAELIGVPSTTLRKWEQRYGVVAPQRSSGNYRLYDDEAVRRLSVMRTLVDAGWSAHEAAQHVAVDVSAAAAEVARPEVPCTDPRIQEVVRCAVDFDVPALERLLAEAFVDGDHATTVDEWLLPAMVELGRAWQRGEVSVAGEHFVSAAVHRRLAQAFQSVPVVNPDGPRVVAGLARGSRHELGVLAFCLVLRSRGVSVTYLGGDLPLEAWVGTVRLLSPAAVVIAAPTVEDLPAVRELVEALTPMTSVFLGGAHQDQVDGPERLGHRAGAAASALAARLTAAG</sequence>
<feature type="domain" description="HTH merR-type" evidence="5">
    <location>
        <begin position="44"/>
        <end position="113"/>
    </location>
</feature>
<dbReference type="InterPro" id="IPR003759">
    <property type="entry name" value="Cbl-bd_cap"/>
</dbReference>
<keyword evidence="1" id="KW-0678">Repressor</keyword>
<dbReference type="PANTHER" id="PTHR30204:SF69">
    <property type="entry name" value="MERR-FAMILY TRANSCRIPTIONAL REGULATOR"/>
    <property type="match status" value="1"/>
</dbReference>
<dbReference type="OrthoDB" id="9800334at2"/>
<evidence type="ECO:0000256" key="4">
    <source>
        <dbReference type="ARBA" id="ARBA00023163"/>
    </source>
</evidence>
<gene>
    <name evidence="7" type="ORF">EUA06_06950</name>
</gene>
<evidence type="ECO:0000313" key="8">
    <source>
        <dbReference type="Proteomes" id="UP000291838"/>
    </source>
</evidence>
<dbReference type="GO" id="GO:0046872">
    <property type="term" value="F:metal ion binding"/>
    <property type="evidence" value="ECO:0007669"/>
    <property type="project" value="InterPro"/>
</dbReference>
<dbReference type="GO" id="GO:0003700">
    <property type="term" value="F:DNA-binding transcription factor activity"/>
    <property type="evidence" value="ECO:0007669"/>
    <property type="project" value="InterPro"/>
</dbReference>
<keyword evidence="8" id="KW-1185">Reference proteome</keyword>
<evidence type="ECO:0000256" key="2">
    <source>
        <dbReference type="ARBA" id="ARBA00023015"/>
    </source>
</evidence>
<dbReference type="GO" id="GO:0003677">
    <property type="term" value="F:DNA binding"/>
    <property type="evidence" value="ECO:0007669"/>
    <property type="project" value="UniProtKB-KW"/>
</dbReference>
<dbReference type="SUPFAM" id="SSF52242">
    <property type="entry name" value="Cobalamin (vitamin B12)-binding domain"/>
    <property type="match status" value="1"/>
</dbReference>
<keyword evidence="2" id="KW-0805">Transcription regulation</keyword>
<keyword evidence="3" id="KW-0238">DNA-binding</keyword>
<evidence type="ECO:0000256" key="3">
    <source>
        <dbReference type="ARBA" id="ARBA00023125"/>
    </source>
</evidence>
<dbReference type="PANTHER" id="PTHR30204">
    <property type="entry name" value="REDOX-CYCLING DRUG-SENSING TRANSCRIPTIONAL ACTIVATOR SOXR"/>
    <property type="match status" value="1"/>
</dbReference>
<evidence type="ECO:0000259" key="5">
    <source>
        <dbReference type="PROSITE" id="PS50937"/>
    </source>
</evidence>
<protein>
    <submittedName>
        <fullName evidence="7">MerR family transcriptional regulator</fullName>
    </submittedName>
</protein>
<dbReference type="InterPro" id="IPR009061">
    <property type="entry name" value="DNA-bd_dom_put_sf"/>
</dbReference>
<dbReference type="InterPro" id="IPR036724">
    <property type="entry name" value="Cobalamin-bd_sf"/>
</dbReference>
<dbReference type="CDD" id="cd01104">
    <property type="entry name" value="HTH_MlrA-CarA"/>
    <property type="match status" value="1"/>
</dbReference>
<dbReference type="Proteomes" id="UP000291838">
    <property type="component" value="Unassembled WGS sequence"/>
</dbReference>
<evidence type="ECO:0000313" key="7">
    <source>
        <dbReference type="EMBL" id="RYB92670.1"/>
    </source>
</evidence>
<dbReference type="InterPro" id="IPR006158">
    <property type="entry name" value="Cobalamin-bd"/>
</dbReference>
<dbReference type="Gene3D" id="1.10.1660.10">
    <property type="match status" value="1"/>
</dbReference>
<organism evidence="7 8">
    <name type="scientific">Nocardioides glacieisoli</name>
    <dbReference type="NCBI Taxonomy" id="1168730"/>
    <lineage>
        <taxon>Bacteria</taxon>
        <taxon>Bacillati</taxon>
        <taxon>Actinomycetota</taxon>
        <taxon>Actinomycetes</taxon>
        <taxon>Propionibacteriales</taxon>
        <taxon>Nocardioidaceae</taxon>
        <taxon>Nocardioides</taxon>
    </lineage>
</organism>
<dbReference type="PROSITE" id="PS51332">
    <property type="entry name" value="B12_BINDING"/>
    <property type="match status" value="1"/>
</dbReference>
<dbReference type="PROSITE" id="PS50937">
    <property type="entry name" value="HTH_MERR_2"/>
    <property type="match status" value="1"/>
</dbReference>
<name>A0A4Q2RU82_9ACTN</name>
<comment type="caution">
    <text evidence="7">The sequence shown here is derived from an EMBL/GenBank/DDBJ whole genome shotgun (WGS) entry which is preliminary data.</text>
</comment>
<evidence type="ECO:0000256" key="1">
    <source>
        <dbReference type="ARBA" id="ARBA00022491"/>
    </source>
</evidence>
<dbReference type="InterPro" id="IPR047057">
    <property type="entry name" value="MerR_fam"/>
</dbReference>
<feature type="domain" description="B12-binding" evidence="6">
    <location>
        <begin position="216"/>
        <end position="332"/>
    </location>
</feature>
<accession>A0A4Q2RU82</accession>
<dbReference type="Pfam" id="PF13411">
    <property type="entry name" value="MerR_1"/>
    <property type="match status" value="1"/>
</dbReference>
<dbReference type="Gene3D" id="3.40.50.280">
    <property type="entry name" value="Cobalamin-binding domain"/>
    <property type="match status" value="1"/>
</dbReference>
<dbReference type="InterPro" id="IPR000551">
    <property type="entry name" value="MerR-type_HTH_dom"/>
</dbReference>
<dbReference type="Pfam" id="PF02607">
    <property type="entry name" value="B12-binding_2"/>
    <property type="match status" value="1"/>
</dbReference>
<dbReference type="SUPFAM" id="SSF46955">
    <property type="entry name" value="Putative DNA-binding domain"/>
    <property type="match status" value="1"/>
</dbReference>
<dbReference type="Gene3D" id="1.10.1240.10">
    <property type="entry name" value="Methionine synthase domain"/>
    <property type="match status" value="1"/>
</dbReference>